<dbReference type="Proteomes" id="UP001487740">
    <property type="component" value="Unassembled WGS sequence"/>
</dbReference>
<organism evidence="2 3">
    <name type="scientific">Scylla paramamosain</name>
    <name type="common">Mud crab</name>
    <dbReference type="NCBI Taxonomy" id="85552"/>
    <lineage>
        <taxon>Eukaryota</taxon>
        <taxon>Metazoa</taxon>
        <taxon>Ecdysozoa</taxon>
        <taxon>Arthropoda</taxon>
        <taxon>Crustacea</taxon>
        <taxon>Multicrustacea</taxon>
        <taxon>Malacostraca</taxon>
        <taxon>Eumalacostraca</taxon>
        <taxon>Eucarida</taxon>
        <taxon>Decapoda</taxon>
        <taxon>Pleocyemata</taxon>
        <taxon>Brachyura</taxon>
        <taxon>Eubrachyura</taxon>
        <taxon>Portunoidea</taxon>
        <taxon>Portunidae</taxon>
        <taxon>Portuninae</taxon>
        <taxon>Scylla</taxon>
    </lineage>
</organism>
<evidence type="ECO:0000313" key="3">
    <source>
        <dbReference type="Proteomes" id="UP001487740"/>
    </source>
</evidence>
<protein>
    <submittedName>
        <fullName evidence="2">Uncharacterized protein</fullName>
    </submittedName>
</protein>
<sequence>MPFRYDDCTTTALKSTGNVSVVAFYSLGSYGRLVASVVQHSSRAAGKDTVHGSPRGVMERTHKGDEVV</sequence>
<reference evidence="2 3" key="1">
    <citation type="submission" date="2023-03" db="EMBL/GenBank/DDBJ databases">
        <title>High-quality genome of Scylla paramamosain provides insights in environmental adaptation.</title>
        <authorList>
            <person name="Zhang L."/>
        </authorList>
    </citation>
    <scope>NUCLEOTIDE SEQUENCE [LARGE SCALE GENOMIC DNA]</scope>
    <source>
        <strain evidence="2">LZ_2023a</strain>
        <tissue evidence="2">Muscle</tissue>
    </source>
</reference>
<feature type="region of interest" description="Disordered" evidence="1">
    <location>
        <begin position="43"/>
        <end position="68"/>
    </location>
</feature>
<name>A0AAW0STP8_SCYPA</name>
<feature type="compositionally biased region" description="Basic and acidic residues" evidence="1">
    <location>
        <begin position="57"/>
        <end position="68"/>
    </location>
</feature>
<accession>A0AAW0STP8</accession>
<gene>
    <name evidence="2" type="ORF">O3P69_011104</name>
</gene>
<dbReference type="EMBL" id="JARAKH010000045">
    <property type="protein sequence ID" value="KAK8378389.1"/>
    <property type="molecule type" value="Genomic_DNA"/>
</dbReference>
<keyword evidence="3" id="KW-1185">Reference proteome</keyword>
<dbReference type="AlphaFoldDB" id="A0AAW0STP8"/>
<evidence type="ECO:0000313" key="2">
    <source>
        <dbReference type="EMBL" id="KAK8378389.1"/>
    </source>
</evidence>
<comment type="caution">
    <text evidence="2">The sequence shown here is derived from an EMBL/GenBank/DDBJ whole genome shotgun (WGS) entry which is preliminary data.</text>
</comment>
<evidence type="ECO:0000256" key="1">
    <source>
        <dbReference type="SAM" id="MobiDB-lite"/>
    </source>
</evidence>
<proteinExistence type="predicted"/>